<keyword evidence="12 13" id="KW-0472">Membrane</keyword>
<feature type="region of interest" description="Disordered" evidence="15">
    <location>
        <begin position="490"/>
        <end position="515"/>
    </location>
</feature>
<evidence type="ECO:0000256" key="2">
    <source>
        <dbReference type="ARBA" id="ARBA00009819"/>
    </source>
</evidence>
<evidence type="ECO:0000256" key="5">
    <source>
        <dbReference type="ARBA" id="ARBA00022519"/>
    </source>
</evidence>
<dbReference type="PANTHER" id="PTHR30365:SF0">
    <property type="entry name" value="CYTOCHROME BD-I UBIQUINOL OXIDASE SUBUNIT 1"/>
    <property type="match status" value="1"/>
</dbReference>
<evidence type="ECO:0000256" key="11">
    <source>
        <dbReference type="ARBA" id="ARBA00023004"/>
    </source>
</evidence>
<dbReference type="EMBL" id="FXTX01000013">
    <property type="protein sequence ID" value="SMP15182.1"/>
    <property type="molecule type" value="Genomic_DNA"/>
</dbReference>
<feature type="transmembrane region" description="Helical" evidence="13">
    <location>
        <begin position="53"/>
        <end position="70"/>
    </location>
</feature>
<keyword evidence="5" id="KW-0997">Cell inner membrane</keyword>
<dbReference type="GO" id="GO:0020037">
    <property type="term" value="F:heme binding"/>
    <property type="evidence" value="ECO:0007669"/>
    <property type="project" value="TreeGrafter"/>
</dbReference>
<reference evidence="16" key="1">
    <citation type="submission" date="2017-05" db="EMBL/GenBank/DDBJ databases">
        <authorList>
            <person name="Varghese N."/>
            <person name="Submissions S."/>
        </authorList>
    </citation>
    <scope>NUCLEOTIDE SEQUENCE</scope>
    <source>
        <strain evidence="16">DSM 18763</strain>
    </source>
</reference>
<keyword evidence="7 13" id="KW-0812">Transmembrane</keyword>
<feature type="transmembrane region" description="Helical" evidence="13">
    <location>
        <begin position="368"/>
        <end position="394"/>
    </location>
</feature>
<organism evidence="16 17">
    <name type="scientific">Venenivibrio stagnispumantis</name>
    <dbReference type="NCBI Taxonomy" id="407998"/>
    <lineage>
        <taxon>Bacteria</taxon>
        <taxon>Pseudomonadati</taxon>
        <taxon>Aquificota</taxon>
        <taxon>Aquificia</taxon>
        <taxon>Aquificales</taxon>
        <taxon>Hydrogenothermaceae</taxon>
        <taxon>Venenivibrio</taxon>
    </lineage>
</organism>
<dbReference type="GO" id="GO:0016682">
    <property type="term" value="F:oxidoreductase activity, acting on diphenols and related substances as donors, oxygen as acceptor"/>
    <property type="evidence" value="ECO:0007669"/>
    <property type="project" value="TreeGrafter"/>
</dbReference>
<dbReference type="GO" id="GO:0019646">
    <property type="term" value="P:aerobic electron transport chain"/>
    <property type="evidence" value="ECO:0007669"/>
    <property type="project" value="InterPro"/>
</dbReference>
<evidence type="ECO:0000256" key="10">
    <source>
        <dbReference type="ARBA" id="ARBA00022989"/>
    </source>
</evidence>
<comment type="similarity">
    <text evidence="2 13">Belongs to the cytochrome ubiquinol oxidase subunit 1 family.</text>
</comment>
<keyword evidence="11 13" id="KW-0408">Iron</keyword>
<feature type="transmembrane region" description="Helical" evidence="13">
    <location>
        <begin position="127"/>
        <end position="145"/>
    </location>
</feature>
<proteinExistence type="inferred from homology"/>
<feature type="coiled-coil region" evidence="14">
    <location>
        <begin position="311"/>
        <end position="338"/>
    </location>
</feature>
<evidence type="ECO:0000256" key="4">
    <source>
        <dbReference type="ARBA" id="ARBA00022475"/>
    </source>
</evidence>
<feature type="compositionally biased region" description="Low complexity" evidence="15">
    <location>
        <begin position="494"/>
        <end position="507"/>
    </location>
</feature>
<dbReference type="AlphaFoldDB" id="A0AA45WMR6"/>
<keyword evidence="6 13" id="KW-0349">Heme</keyword>
<keyword evidence="17" id="KW-1185">Reference proteome</keyword>
<evidence type="ECO:0000256" key="7">
    <source>
        <dbReference type="ARBA" id="ARBA00022692"/>
    </source>
</evidence>
<keyword evidence="14" id="KW-0175">Coiled coil</keyword>
<evidence type="ECO:0000256" key="13">
    <source>
        <dbReference type="PIRNR" id="PIRNR006446"/>
    </source>
</evidence>
<keyword evidence="9 13" id="KW-0249">Electron transport</keyword>
<evidence type="ECO:0000256" key="9">
    <source>
        <dbReference type="ARBA" id="ARBA00022982"/>
    </source>
</evidence>
<feature type="transmembrane region" description="Helical" evidence="13">
    <location>
        <begin position="12"/>
        <end position="33"/>
    </location>
</feature>
<keyword evidence="3 13" id="KW-0813">Transport</keyword>
<comment type="subcellular location">
    <subcellularLocation>
        <location evidence="1">Cell inner membrane</location>
        <topology evidence="1">Multi-pass membrane protein</topology>
    </subcellularLocation>
</comment>
<accession>A0AA45WMR6</accession>
<evidence type="ECO:0000256" key="15">
    <source>
        <dbReference type="SAM" id="MobiDB-lite"/>
    </source>
</evidence>
<keyword evidence="8 13" id="KW-0479">Metal-binding</keyword>
<gene>
    <name evidence="16" type="ORF">SAMN06264868_11333</name>
</gene>
<feature type="transmembrane region" description="Helical" evidence="13">
    <location>
        <begin position="191"/>
        <end position="209"/>
    </location>
</feature>
<dbReference type="GO" id="GO:0046872">
    <property type="term" value="F:metal ion binding"/>
    <property type="evidence" value="ECO:0007669"/>
    <property type="project" value="UniProtKB-UniRule"/>
</dbReference>
<evidence type="ECO:0000256" key="1">
    <source>
        <dbReference type="ARBA" id="ARBA00004429"/>
    </source>
</evidence>
<keyword evidence="4 13" id="KW-1003">Cell membrane</keyword>
<feature type="transmembrane region" description="Helical" evidence="13">
    <location>
        <begin position="406"/>
        <end position="427"/>
    </location>
</feature>
<evidence type="ECO:0000256" key="12">
    <source>
        <dbReference type="ARBA" id="ARBA00023136"/>
    </source>
</evidence>
<dbReference type="GO" id="GO:0009055">
    <property type="term" value="F:electron transfer activity"/>
    <property type="evidence" value="ECO:0007669"/>
    <property type="project" value="UniProtKB-UniRule"/>
</dbReference>
<dbReference type="PIRSF" id="PIRSF006446">
    <property type="entry name" value="Cyt_quinol_oxidase_1"/>
    <property type="match status" value="1"/>
</dbReference>
<sequence length="515" mass="57773">MDVLTLSRWQFAFTAFFHFVYVPLTIGLSLLIALMKTWYLRTGNKHYDDLSMFFMKIFAINFAVGVATGLTMEFEFGTNWSEYSKFVGDIFGAPLALEGLTAFFLESTFMGLFLFGRGRVSEKVHTLSAWMVAIGSTLSALWILIANSWQQTPAGYRIVETAQGYKAELTDFLAAVINHSTIYRFLHTVNGAYITAGFFVLGVLAYYIIRKRNVEMAKTGFKFAAVFTLIATIAQVIIGDLHGYEVAHTQPLKLAMYEGKFQTEKGASLDTFAIIDQENKQATPIIPIPYLLSFLSYHDFNAEVKGIIPLIEEYQQKAKEYEQMIPVLEQKLQTATSEAEKQSIKDQLTEATVKAHAYNIKYEDLPSIFLVFTTFRIMVYLGFAFVLLAFIAYWKAKKGTLENSKGLLWILVLSIPLPYLAGLLGWISAEVGRQPWIVTGMLLTKNAVSYLPAEQVALSMAVFTTIYLILFGVFLYLMFKTVIKGPASSLASEPIPTTTPNPSLTTTFSKTKEVK</sequence>
<evidence type="ECO:0000256" key="6">
    <source>
        <dbReference type="ARBA" id="ARBA00022617"/>
    </source>
</evidence>
<keyword evidence="10 13" id="KW-1133">Transmembrane helix</keyword>
<dbReference type="GO" id="GO:0005886">
    <property type="term" value="C:plasma membrane"/>
    <property type="evidence" value="ECO:0007669"/>
    <property type="project" value="UniProtKB-SubCell"/>
</dbReference>
<dbReference type="PANTHER" id="PTHR30365">
    <property type="entry name" value="CYTOCHROME D UBIQUINOL OXIDASE"/>
    <property type="match status" value="1"/>
</dbReference>
<dbReference type="RefSeq" id="WP_265134759.1">
    <property type="nucleotide sequence ID" value="NZ_FXTX01000013.1"/>
</dbReference>
<dbReference type="Proteomes" id="UP001157947">
    <property type="component" value="Unassembled WGS sequence"/>
</dbReference>
<dbReference type="Pfam" id="PF01654">
    <property type="entry name" value="Cyt_bd_oxida_I"/>
    <property type="match status" value="1"/>
</dbReference>
<feature type="transmembrane region" description="Helical" evidence="13">
    <location>
        <begin position="221"/>
        <end position="238"/>
    </location>
</feature>
<name>A0AA45WMR6_9AQUI</name>
<evidence type="ECO:0000256" key="8">
    <source>
        <dbReference type="ARBA" id="ARBA00022723"/>
    </source>
</evidence>
<evidence type="ECO:0000256" key="14">
    <source>
        <dbReference type="SAM" id="Coils"/>
    </source>
</evidence>
<comment type="caution">
    <text evidence="16">The sequence shown here is derived from an EMBL/GenBank/DDBJ whole genome shotgun (WGS) entry which is preliminary data.</text>
</comment>
<evidence type="ECO:0000256" key="3">
    <source>
        <dbReference type="ARBA" id="ARBA00022448"/>
    </source>
</evidence>
<dbReference type="InterPro" id="IPR002585">
    <property type="entry name" value="Cyt-d_ubiquinol_oxidase_su_1"/>
</dbReference>
<protein>
    <submittedName>
        <fullName evidence="16">Cytochrome bd-I ubiquinol oxidase subunit 1 apoprotein</fullName>
    </submittedName>
</protein>
<feature type="transmembrane region" description="Helical" evidence="13">
    <location>
        <begin position="90"/>
        <end position="115"/>
    </location>
</feature>
<evidence type="ECO:0000313" key="16">
    <source>
        <dbReference type="EMBL" id="SMP15182.1"/>
    </source>
</evidence>
<dbReference type="GO" id="GO:0070069">
    <property type="term" value="C:cytochrome complex"/>
    <property type="evidence" value="ECO:0007669"/>
    <property type="project" value="UniProtKB-UniRule"/>
</dbReference>
<feature type="transmembrane region" description="Helical" evidence="13">
    <location>
        <begin position="456"/>
        <end position="479"/>
    </location>
</feature>
<evidence type="ECO:0000313" key="17">
    <source>
        <dbReference type="Proteomes" id="UP001157947"/>
    </source>
</evidence>